<dbReference type="Proteomes" id="UP001218218">
    <property type="component" value="Unassembled WGS sequence"/>
</dbReference>
<keyword evidence="2" id="KW-1185">Reference proteome</keyword>
<dbReference type="EMBL" id="JARIHO010000076">
    <property type="protein sequence ID" value="KAJ7310953.1"/>
    <property type="molecule type" value="Genomic_DNA"/>
</dbReference>
<accession>A0AAD6Z7H8</accession>
<proteinExistence type="predicted"/>
<evidence type="ECO:0000313" key="2">
    <source>
        <dbReference type="Proteomes" id="UP001218218"/>
    </source>
</evidence>
<comment type="caution">
    <text evidence="1">The sequence shown here is derived from an EMBL/GenBank/DDBJ whole genome shotgun (WGS) entry which is preliminary data.</text>
</comment>
<gene>
    <name evidence="1" type="ORF">DFH08DRAFT_898250</name>
</gene>
<evidence type="ECO:0000313" key="1">
    <source>
        <dbReference type="EMBL" id="KAJ7310953.1"/>
    </source>
</evidence>
<protein>
    <submittedName>
        <fullName evidence="1">Uncharacterized protein</fullName>
    </submittedName>
</protein>
<organism evidence="1 2">
    <name type="scientific">Mycena albidolilacea</name>
    <dbReference type="NCBI Taxonomy" id="1033008"/>
    <lineage>
        <taxon>Eukaryota</taxon>
        <taxon>Fungi</taxon>
        <taxon>Dikarya</taxon>
        <taxon>Basidiomycota</taxon>
        <taxon>Agaricomycotina</taxon>
        <taxon>Agaricomycetes</taxon>
        <taxon>Agaricomycetidae</taxon>
        <taxon>Agaricales</taxon>
        <taxon>Marasmiineae</taxon>
        <taxon>Mycenaceae</taxon>
        <taxon>Mycena</taxon>
    </lineage>
</organism>
<reference evidence="1" key="1">
    <citation type="submission" date="2023-03" db="EMBL/GenBank/DDBJ databases">
        <title>Massive genome expansion in bonnet fungi (Mycena s.s.) driven by repeated elements and novel gene families across ecological guilds.</title>
        <authorList>
            <consortium name="Lawrence Berkeley National Laboratory"/>
            <person name="Harder C.B."/>
            <person name="Miyauchi S."/>
            <person name="Viragh M."/>
            <person name="Kuo A."/>
            <person name="Thoen E."/>
            <person name="Andreopoulos B."/>
            <person name="Lu D."/>
            <person name="Skrede I."/>
            <person name="Drula E."/>
            <person name="Henrissat B."/>
            <person name="Morin E."/>
            <person name="Kohler A."/>
            <person name="Barry K."/>
            <person name="LaButti K."/>
            <person name="Morin E."/>
            <person name="Salamov A."/>
            <person name="Lipzen A."/>
            <person name="Mereny Z."/>
            <person name="Hegedus B."/>
            <person name="Baldrian P."/>
            <person name="Stursova M."/>
            <person name="Weitz H."/>
            <person name="Taylor A."/>
            <person name="Grigoriev I.V."/>
            <person name="Nagy L.G."/>
            <person name="Martin F."/>
            <person name="Kauserud H."/>
        </authorList>
    </citation>
    <scope>NUCLEOTIDE SEQUENCE</scope>
    <source>
        <strain evidence="1">CBHHK002</strain>
    </source>
</reference>
<name>A0AAD6Z7H8_9AGAR</name>
<sequence>MAPSATFCNIPLSTSVDSSSATSRVSLNWILSAGTSAPGSVASGILTLPCGNTVCSMHTNLSVTSTLPYDVVLGRDWLLFCRETLPHTSFDLSSGSVSPGHRPPPPVDQCGHPDSNSSAMDVDAQPCAATPSQTPARSFPHTSMTLVQCRRALLHHIATGACADYQVDAVSSPRPDRTACRALSQDFNCAAEMSKAVLNIFLDADHKQISPNPMPKLLFPEISVCRIDFTPLFTSCTPLSHSLLLTLEVL</sequence>
<dbReference type="AlphaFoldDB" id="A0AAD6Z7H8"/>